<name>A0A4Z1GK04_9HELO</name>
<organism evidence="2 3">
    <name type="scientific">Botrytis hyacinthi</name>
    <dbReference type="NCBI Taxonomy" id="278943"/>
    <lineage>
        <taxon>Eukaryota</taxon>
        <taxon>Fungi</taxon>
        <taxon>Dikarya</taxon>
        <taxon>Ascomycota</taxon>
        <taxon>Pezizomycotina</taxon>
        <taxon>Leotiomycetes</taxon>
        <taxon>Helotiales</taxon>
        <taxon>Sclerotiniaceae</taxon>
        <taxon>Botrytis</taxon>
    </lineage>
</organism>
<feature type="region of interest" description="Disordered" evidence="1">
    <location>
        <begin position="1"/>
        <end position="32"/>
    </location>
</feature>
<feature type="compositionally biased region" description="Polar residues" evidence="1">
    <location>
        <begin position="1"/>
        <end position="10"/>
    </location>
</feature>
<protein>
    <submittedName>
        <fullName evidence="2">Uncharacterized protein</fullName>
    </submittedName>
</protein>
<proteinExistence type="predicted"/>
<keyword evidence="3" id="KW-1185">Reference proteome</keyword>
<accession>A0A4Z1GK04</accession>
<dbReference type="Proteomes" id="UP000297814">
    <property type="component" value="Unassembled WGS sequence"/>
</dbReference>
<dbReference type="EMBL" id="PQXK01000206">
    <property type="protein sequence ID" value="TGO34233.1"/>
    <property type="molecule type" value="Genomic_DNA"/>
</dbReference>
<comment type="caution">
    <text evidence="2">The sequence shown here is derived from an EMBL/GenBank/DDBJ whole genome shotgun (WGS) entry which is preliminary data.</text>
</comment>
<reference evidence="2 3" key="1">
    <citation type="submission" date="2017-12" db="EMBL/GenBank/DDBJ databases">
        <title>Comparative genomics of Botrytis spp.</title>
        <authorList>
            <person name="Valero-Jimenez C.A."/>
            <person name="Tapia P."/>
            <person name="Veloso J."/>
            <person name="Silva-Moreno E."/>
            <person name="Staats M."/>
            <person name="Valdes J.H."/>
            <person name="Van Kan J.A.L."/>
        </authorList>
    </citation>
    <scope>NUCLEOTIDE SEQUENCE [LARGE SCALE GENOMIC DNA]</scope>
    <source>
        <strain evidence="2 3">Bh0001</strain>
    </source>
</reference>
<gene>
    <name evidence="2" type="ORF">BHYA_0206g00040</name>
</gene>
<evidence type="ECO:0000313" key="2">
    <source>
        <dbReference type="EMBL" id="TGO34233.1"/>
    </source>
</evidence>
<evidence type="ECO:0000256" key="1">
    <source>
        <dbReference type="SAM" id="MobiDB-lite"/>
    </source>
</evidence>
<sequence>MAGRKASSTVGIAEQEQRGFKDIRTGRQHGFALPAQERKLDSRHLAFRNRKMISKNDISKVATYHAS</sequence>
<dbReference type="AlphaFoldDB" id="A0A4Z1GK04"/>
<evidence type="ECO:0000313" key="3">
    <source>
        <dbReference type="Proteomes" id="UP000297814"/>
    </source>
</evidence>
<feature type="compositionally biased region" description="Basic and acidic residues" evidence="1">
    <location>
        <begin position="15"/>
        <end position="25"/>
    </location>
</feature>